<evidence type="ECO:0000313" key="1">
    <source>
        <dbReference type="EMBL" id="CAD8725175.1"/>
    </source>
</evidence>
<dbReference type="AlphaFoldDB" id="A0A7S0T6R1"/>
<sequence length="306" mass="34943">MYTVGTVTETWWVSGSVACGDRMEERRDMSSCGSASGWVVHGVSSSSLSGRVSVICRRTTVQRPGFAFGRGWQQCWVPLVAEKRVERRRRTSQVLATHRDPHYLANMGKVLDTLRHDYPRMLTEAPQMDIYTKDVIFRERLTADLHGKDAYLAFFWGLRFHCWVLLRNAQMEIKSLFVDEDRSAIHIRWRLSGYLRLVNVNWVLDGLSIYRLNSEGLCYLHTLENTVPPQAWRNARPVFERIRAQSARRQGVGAACHVRSASTPPVAFCFDPPRLSLYDDPPAAAINFRSSACSQRSKQPLSCPHK</sequence>
<dbReference type="EMBL" id="HBFE01001859">
    <property type="protein sequence ID" value="CAD8725175.1"/>
    <property type="molecule type" value="Transcribed_RNA"/>
</dbReference>
<dbReference type="Pfam" id="PF10184">
    <property type="entry name" value="DUF2358"/>
    <property type="match status" value="1"/>
</dbReference>
<dbReference type="PANTHER" id="PTHR31094">
    <property type="entry name" value="RIKEN CDNA 2310061I04 GENE"/>
    <property type="match status" value="1"/>
</dbReference>
<dbReference type="InterPro" id="IPR032710">
    <property type="entry name" value="NTF2-like_dom_sf"/>
</dbReference>
<accession>A0A7S0T6R1</accession>
<dbReference type="PANTHER" id="PTHR31094:SF2">
    <property type="entry name" value="RIKEN CDNA 2310061I04 GENE"/>
    <property type="match status" value="1"/>
</dbReference>
<name>A0A7S0T6R1_9RHOD</name>
<reference evidence="1" key="1">
    <citation type="submission" date="2021-01" db="EMBL/GenBank/DDBJ databases">
        <authorList>
            <person name="Corre E."/>
            <person name="Pelletier E."/>
            <person name="Niang G."/>
            <person name="Scheremetjew M."/>
            <person name="Finn R."/>
            <person name="Kale V."/>
            <person name="Holt S."/>
            <person name="Cochrane G."/>
            <person name="Meng A."/>
            <person name="Brown T."/>
            <person name="Cohen L."/>
        </authorList>
    </citation>
    <scope>NUCLEOTIDE SEQUENCE</scope>
    <source>
        <strain evidence="1">CCMP3276</strain>
    </source>
</reference>
<protein>
    <submittedName>
        <fullName evidence="1">Uncharacterized protein</fullName>
    </submittedName>
</protein>
<dbReference type="InterPro" id="IPR018790">
    <property type="entry name" value="DUF2358"/>
</dbReference>
<proteinExistence type="predicted"/>
<organism evidence="1">
    <name type="scientific">Erythrolobus madagascarensis</name>
    <dbReference type="NCBI Taxonomy" id="708628"/>
    <lineage>
        <taxon>Eukaryota</taxon>
        <taxon>Rhodophyta</taxon>
        <taxon>Bangiophyceae</taxon>
        <taxon>Porphyridiales</taxon>
        <taxon>Porphyridiaceae</taxon>
        <taxon>Erythrolobus</taxon>
    </lineage>
</organism>
<gene>
    <name evidence="1" type="ORF">EMAD1354_LOCUS1253</name>
</gene>
<dbReference type="SUPFAM" id="SSF54427">
    <property type="entry name" value="NTF2-like"/>
    <property type="match status" value="1"/>
</dbReference>